<evidence type="ECO:0000313" key="4">
    <source>
        <dbReference type="Proteomes" id="UP000006727"/>
    </source>
</evidence>
<dbReference type="AlphaFoldDB" id="A0A2K1IB62"/>
<dbReference type="Gramene" id="Pp3c26_71V3.1">
    <property type="protein sequence ID" value="PAC:32917186.CDS.1"/>
    <property type="gene ID" value="Pp3c26_71"/>
</dbReference>
<name>A0A2K1IB62_PHYPA</name>
<proteinExistence type="predicted"/>
<evidence type="ECO:0000313" key="3">
    <source>
        <dbReference type="EnsemblPlants" id="PAC:32917186.CDS.1"/>
    </source>
</evidence>
<reference evidence="2 4" key="1">
    <citation type="journal article" date="2008" name="Science">
        <title>The Physcomitrella genome reveals evolutionary insights into the conquest of land by plants.</title>
        <authorList>
            <person name="Rensing S."/>
            <person name="Lang D."/>
            <person name="Zimmer A."/>
            <person name="Terry A."/>
            <person name="Salamov A."/>
            <person name="Shapiro H."/>
            <person name="Nishiyama T."/>
            <person name="Perroud P.-F."/>
            <person name="Lindquist E."/>
            <person name="Kamisugi Y."/>
            <person name="Tanahashi T."/>
            <person name="Sakakibara K."/>
            <person name="Fujita T."/>
            <person name="Oishi K."/>
            <person name="Shin-I T."/>
            <person name="Kuroki Y."/>
            <person name="Toyoda A."/>
            <person name="Suzuki Y."/>
            <person name="Hashimoto A."/>
            <person name="Yamaguchi K."/>
            <person name="Sugano A."/>
            <person name="Kohara Y."/>
            <person name="Fujiyama A."/>
            <person name="Anterola A."/>
            <person name="Aoki S."/>
            <person name="Ashton N."/>
            <person name="Barbazuk W.B."/>
            <person name="Barker E."/>
            <person name="Bennetzen J."/>
            <person name="Bezanilla M."/>
            <person name="Blankenship R."/>
            <person name="Cho S.H."/>
            <person name="Dutcher S."/>
            <person name="Estelle M."/>
            <person name="Fawcett J.A."/>
            <person name="Gundlach H."/>
            <person name="Hanada K."/>
            <person name="Heyl A."/>
            <person name="Hicks K.A."/>
            <person name="Hugh J."/>
            <person name="Lohr M."/>
            <person name="Mayer K."/>
            <person name="Melkozernov A."/>
            <person name="Murata T."/>
            <person name="Nelson D."/>
            <person name="Pils B."/>
            <person name="Prigge M."/>
            <person name="Reiss B."/>
            <person name="Renner T."/>
            <person name="Rombauts S."/>
            <person name="Rushton P."/>
            <person name="Sanderfoot A."/>
            <person name="Schween G."/>
            <person name="Shiu S.-H."/>
            <person name="Stueber K."/>
            <person name="Theodoulou F.L."/>
            <person name="Tu H."/>
            <person name="Van de Peer Y."/>
            <person name="Verrier P.J."/>
            <person name="Waters E."/>
            <person name="Wood A."/>
            <person name="Yang L."/>
            <person name="Cove D."/>
            <person name="Cuming A."/>
            <person name="Hasebe M."/>
            <person name="Lucas S."/>
            <person name="Mishler D.B."/>
            <person name="Reski R."/>
            <person name="Grigoriev I."/>
            <person name="Quatrano R.S."/>
            <person name="Boore J.L."/>
        </authorList>
    </citation>
    <scope>NUCLEOTIDE SEQUENCE [LARGE SCALE GENOMIC DNA]</scope>
    <source>
        <strain evidence="3 4">cv. Gransden 2004</strain>
    </source>
</reference>
<dbReference type="InParanoid" id="A0A2K1IB62"/>
<feature type="region of interest" description="Disordered" evidence="1">
    <location>
        <begin position="1"/>
        <end position="41"/>
    </location>
</feature>
<sequence>MEGWGSAFPARHRKASSEAEPLQPEGTSLEVIPHHVSQPGVVRRAGRELGGRRGGGGWGVHLPYLVHCHSQAQH</sequence>
<keyword evidence="4" id="KW-1185">Reference proteome</keyword>
<organism evidence="2">
    <name type="scientific">Physcomitrium patens</name>
    <name type="common">Spreading-leaved earth moss</name>
    <name type="synonym">Physcomitrella patens</name>
    <dbReference type="NCBI Taxonomy" id="3218"/>
    <lineage>
        <taxon>Eukaryota</taxon>
        <taxon>Viridiplantae</taxon>
        <taxon>Streptophyta</taxon>
        <taxon>Embryophyta</taxon>
        <taxon>Bryophyta</taxon>
        <taxon>Bryophytina</taxon>
        <taxon>Bryopsida</taxon>
        <taxon>Funariidae</taxon>
        <taxon>Funariales</taxon>
        <taxon>Funariaceae</taxon>
        <taxon>Physcomitrium</taxon>
    </lineage>
</organism>
<evidence type="ECO:0000256" key="1">
    <source>
        <dbReference type="SAM" id="MobiDB-lite"/>
    </source>
</evidence>
<accession>A0A2K1IB62</accession>
<dbReference type="EnsemblPlants" id="Pp3c26_71V3.1">
    <property type="protein sequence ID" value="PAC:32917186.CDS.1"/>
    <property type="gene ID" value="Pp3c26_71"/>
</dbReference>
<evidence type="ECO:0000313" key="2">
    <source>
        <dbReference type="EMBL" id="PNR26533.1"/>
    </source>
</evidence>
<reference evidence="2 4" key="2">
    <citation type="journal article" date="2018" name="Plant J.">
        <title>The Physcomitrella patens chromosome-scale assembly reveals moss genome structure and evolution.</title>
        <authorList>
            <person name="Lang D."/>
            <person name="Ullrich K.K."/>
            <person name="Murat F."/>
            <person name="Fuchs J."/>
            <person name="Jenkins J."/>
            <person name="Haas F.B."/>
            <person name="Piednoel M."/>
            <person name="Gundlach H."/>
            <person name="Van Bel M."/>
            <person name="Meyberg R."/>
            <person name="Vives C."/>
            <person name="Morata J."/>
            <person name="Symeonidi A."/>
            <person name="Hiss M."/>
            <person name="Muchero W."/>
            <person name="Kamisugi Y."/>
            <person name="Saleh O."/>
            <person name="Blanc G."/>
            <person name="Decker E.L."/>
            <person name="van Gessel N."/>
            <person name="Grimwood J."/>
            <person name="Hayes R.D."/>
            <person name="Graham S.W."/>
            <person name="Gunter L.E."/>
            <person name="McDaniel S.F."/>
            <person name="Hoernstein S.N.W."/>
            <person name="Larsson A."/>
            <person name="Li F.W."/>
            <person name="Perroud P.F."/>
            <person name="Phillips J."/>
            <person name="Ranjan P."/>
            <person name="Rokshar D.S."/>
            <person name="Rothfels C.J."/>
            <person name="Schneider L."/>
            <person name="Shu S."/>
            <person name="Stevenson D.W."/>
            <person name="Thummler F."/>
            <person name="Tillich M."/>
            <person name="Villarreal Aguilar J.C."/>
            <person name="Widiez T."/>
            <person name="Wong G.K."/>
            <person name="Wymore A."/>
            <person name="Zhang Y."/>
            <person name="Zimmer A.D."/>
            <person name="Quatrano R.S."/>
            <person name="Mayer K.F.X."/>
            <person name="Goodstein D."/>
            <person name="Casacuberta J.M."/>
            <person name="Vandepoele K."/>
            <person name="Reski R."/>
            <person name="Cuming A.C."/>
            <person name="Tuskan G.A."/>
            <person name="Maumus F."/>
            <person name="Salse J."/>
            <person name="Schmutz J."/>
            <person name="Rensing S.A."/>
        </authorList>
    </citation>
    <scope>NUCLEOTIDE SEQUENCE [LARGE SCALE GENOMIC DNA]</scope>
    <source>
        <strain evidence="3 4">cv. Gransden 2004</strain>
    </source>
</reference>
<dbReference type="EMBL" id="ABEU02000026">
    <property type="protein sequence ID" value="PNR26533.1"/>
    <property type="molecule type" value="Genomic_DNA"/>
</dbReference>
<dbReference type="Proteomes" id="UP000006727">
    <property type="component" value="Chromosome 26"/>
</dbReference>
<reference evidence="3" key="3">
    <citation type="submission" date="2020-12" db="UniProtKB">
        <authorList>
            <consortium name="EnsemblPlants"/>
        </authorList>
    </citation>
    <scope>IDENTIFICATION</scope>
</reference>
<gene>
    <name evidence="2" type="ORF">PHYPA_030013</name>
</gene>
<protein>
    <submittedName>
        <fullName evidence="2 3">Uncharacterized protein</fullName>
    </submittedName>
</protein>